<dbReference type="Proteomes" id="UP001155500">
    <property type="component" value="Unassembled WGS sequence"/>
</dbReference>
<dbReference type="AlphaFoldDB" id="A0A9X4PEW9"/>
<sequence>MIYIVIQNFIATFIIAYQSKAVFANVSKINLQYVLLLFDLVNKENVMNQNIKLLTLAIISTMGISACSGSSDNSTPVSVGGGE</sequence>
<organism evidence="1 2">
    <name type="scientific">Volucribacter amazonae</name>
    <dbReference type="NCBI Taxonomy" id="256731"/>
    <lineage>
        <taxon>Bacteria</taxon>
        <taxon>Pseudomonadati</taxon>
        <taxon>Pseudomonadota</taxon>
        <taxon>Gammaproteobacteria</taxon>
        <taxon>Pasteurellales</taxon>
        <taxon>Pasteurellaceae</taxon>
        <taxon>Volucribacter</taxon>
    </lineage>
</organism>
<evidence type="ECO:0000313" key="1">
    <source>
        <dbReference type="EMBL" id="MDG6896326.1"/>
    </source>
</evidence>
<reference evidence="1" key="1">
    <citation type="submission" date="2016-03" db="EMBL/GenBank/DDBJ databases">
        <title>Co-evolution between Pasteurellaceae and their hosts.</title>
        <authorList>
            <person name="Hansen M.J."/>
            <person name="Bojesen A.M."/>
            <person name="Planet P."/>
        </authorList>
    </citation>
    <scope>NUCLEOTIDE SEQUENCE</scope>
    <source>
        <strain evidence="1">146/S8/89</strain>
    </source>
</reference>
<dbReference type="EMBL" id="LWID01000001">
    <property type="protein sequence ID" value="MDG6896326.1"/>
    <property type="molecule type" value="Genomic_DNA"/>
</dbReference>
<comment type="caution">
    <text evidence="1">The sequence shown here is derived from an EMBL/GenBank/DDBJ whole genome shotgun (WGS) entry which is preliminary data.</text>
</comment>
<proteinExistence type="predicted"/>
<protein>
    <submittedName>
        <fullName evidence="1">Uncharacterized protein</fullName>
    </submittedName>
</protein>
<evidence type="ECO:0000313" key="2">
    <source>
        <dbReference type="Proteomes" id="UP001155500"/>
    </source>
</evidence>
<keyword evidence="2" id="KW-1185">Reference proteome</keyword>
<gene>
    <name evidence="1" type="ORF">A6A20_12035</name>
</gene>
<accession>A0A9X4PEW9</accession>
<name>A0A9X4PEW9_9PAST</name>